<evidence type="ECO:0000256" key="1">
    <source>
        <dbReference type="ARBA" id="ARBA00022676"/>
    </source>
</evidence>
<dbReference type="PANTHER" id="PTHR12526">
    <property type="entry name" value="GLYCOSYLTRANSFERASE"/>
    <property type="match status" value="1"/>
</dbReference>
<gene>
    <name evidence="4" type="primary">cotSA</name>
    <name evidence="4" type="ORF">ARTV_1223</name>
</gene>
<protein>
    <submittedName>
        <fullName evidence="4">Spore coat protein SA</fullName>
        <ecNumber evidence="4">2.4.-.-</ecNumber>
    </submittedName>
</protein>
<evidence type="ECO:0000313" key="4">
    <source>
        <dbReference type="EMBL" id="SSW95366.1"/>
    </source>
</evidence>
<evidence type="ECO:0000259" key="3">
    <source>
        <dbReference type="Pfam" id="PF00534"/>
    </source>
</evidence>
<dbReference type="AlphaFoldDB" id="A0A3B0MLT5"/>
<feature type="domain" description="Glycosyl transferase family 1" evidence="3">
    <location>
        <begin position="2"/>
        <end position="154"/>
    </location>
</feature>
<dbReference type="PANTHER" id="PTHR12526:SF629">
    <property type="entry name" value="TEICHURONIC ACID BIOSYNTHESIS GLYCOSYLTRANSFERASE TUAH-RELATED"/>
    <property type="match status" value="1"/>
</dbReference>
<dbReference type="Pfam" id="PF00534">
    <property type="entry name" value="Glycos_transf_1"/>
    <property type="match status" value="1"/>
</dbReference>
<dbReference type="SUPFAM" id="SSF53756">
    <property type="entry name" value="UDP-Glycosyltransferase/glycogen phosphorylase"/>
    <property type="match status" value="1"/>
</dbReference>
<proteinExistence type="predicted"/>
<dbReference type="GO" id="GO:0016757">
    <property type="term" value="F:glycosyltransferase activity"/>
    <property type="evidence" value="ECO:0007669"/>
    <property type="project" value="UniProtKB-KW"/>
</dbReference>
<keyword evidence="2 4" id="KW-0808">Transferase</keyword>
<accession>A0A3B0MLT5</accession>
<name>A0A3B0MLT5_9GAMM</name>
<keyword evidence="4" id="KW-0946">Virion</keyword>
<dbReference type="EC" id="2.4.-.-" evidence="4"/>
<organism evidence="4">
    <name type="scientific">Arsenophonus endosymbiont of Trialeurodes vaporariorum</name>
    <dbReference type="NCBI Taxonomy" id="235567"/>
    <lineage>
        <taxon>Bacteria</taxon>
        <taxon>Pseudomonadati</taxon>
        <taxon>Pseudomonadota</taxon>
        <taxon>Gammaproteobacteria</taxon>
        <taxon>Enterobacterales</taxon>
        <taxon>Morganellaceae</taxon>
        <taxon>Arsenophonus</taxon>
    </lineage>
</organism>
<evidence type="ECO:0000256" key="2">
    <source>
        <dbReference type="ARBA" id="ARBA00022679"/>
    </source>
</evidence>
<sequence length="179" mass="20265">MCYIGGLTKIRGINEIVEAMEYVKQPTQLVLAGEFSEQIFKKTVTEKPAWDPVIEKGWLDRKGVSSVLSDSIAGLVTLHPIINYFDALPIKMFEYMGAGIPVIASNFPLWKTIIERNSCGICVDLLDPKEIAESINFIISNPEKAELMGRHGQQAVKEKYNWDIEEKKLLNFYLSVINR</sequence>
<dbReference type="GO" id="GO:1901135">
    <property type="term" value="P:carbohydrate derivative metabolic process"/>
    <property type="evidence" value="ECO:0007669"/>
    <property type="project" value="UniProtKB-ARBA"/>
</dbReference>
<dbReference type="EMBL" id="UFQR01000004">
    <property type="protein sequence ID" value="SSW95366.1"/>
    <property type="molecule type" value="Genomic_DNA"/>
</dbReference>
<keyword evidence="4" id="KW-0167">Capsid protein</keyword>
<dbReference type="Gene3D" id="3.40.50.2000">
    <property type="entry name" value="Glycogen Phosphorylase B"/>
    <property type="match status" value="1"/>
</dbReference>
<dbReference type="InterPro" id="IPR001296">
    <property type="entry name" value="Glyco_trans_1"/>
</dbReference>
<reference evidence="4" key="1">
    <citation type="submission" date="2018-04" db="EMBL/GenBank/DDBJ databases">
        <authorList>
            <person name="Go L.Y."/>
            <person name="Mitchell J.A."/>
        </authorList>
    </citation>
    <scope>NUCLEOTIDE SEQUENCE</scope>
    <source>
        <strain evidence="4">ARTV</strain>
    </source>
</reference>
<keyword evidence="1 4" id="KW-0328">Glycosyltransferase</keyword>